<keyword evidence="2" id="KW-0812">Transmembrane</keyword>
<dbReference type="OrthoDB" id="5072014at2"/>
<reference evidence="3 4" key="1">
    <citation type="submission" date="2019-03" db="EMBL/GenBank/DDBJ databases">
        <title>Genomic Encyclopedia of Type Strains, Phase IV (KMG-IV): sequencing the most valuable type-strain genomes for metagenomic binning, comparative biology and taxonomic classification.</title>
        <authorList>
            <person name="Goeker M."/>
        </authorList>
    </citation>
    <scope>NUCLEOTIDE SEQUENCE [LARGE SCALE GENOMIC DNA]</scope>
    <source>
        <strain evidence="3 4">DSM 45765</strain>
    </source>
</reference>
<feature type="compositionally biased region" description="Polar residues" evidence="1">
    <location>
        <begin position="56"/>
        <end position="70"/>
    </location>
</feature>
<keyword evidence="2" id="KW-1133">Transmembrane helix</keyword>
<accession>A0A4R2R1V6</accession>
<proteinExistence type="predicted"/>
<evidence type="ECO:0008006" key="5">
    <source>
        <dbReference type="Google" id="ProtNLM"/>
    </source>
</evidence>
<dbReference type="EMBL" id="SLXQ01000001">
    <property type="protein sequence ID" value="TCP56493.1"/>
    <property type="molecule type" value="Genomic_DNA"/>
</dbReference>
<comment type="caution">
    <text evidence="3">The sequence shown here is derived from an EMBL/GenBank/DDBJ whole genome shotgun (WGS) entry which is preliminary data.</text>
</comment>
<dbReference type="AlphaFoldDB" id="A0A4R2R1V6"/>
<dbReference type="RefSeq" id="WP_132875088.1">
    <property type="nucleotide sequence ID" value="NZ_SLXQ01000001.1"/>
</dbReference>
<dbReference type="Proteomes" id="UP000294911">
    <property type="component" value="Unassembled WGS sequence"/>
</dbReference>
<keyword evidence="4" id="KW-1185">Reference proteome</keyword>
<organism evidence="3 4">
    <name type="scientific">Tamaricihabitans halophyticus</name>
    <dbReference type="NCBI Taxonomy" id="1262583"/>
    <lineage>
        <taxon>Bacteria</taxon>
        <taxon>Bacillati</taxon>
        <taxon>Actinomycetota</taxon>
        <taxon>Actinomycetes</taxon>
        <taxon>Pseudonocardiales</taxon>
        <taxon>Pseudonocardiaceae</taxon>
        <taxon>Tamaricihabitans</taxon>
    </lineage>
</organism>
<protein>
    <recommendedName>
        <fullName evidence="5">Mce-associated membrane protein</fullName>
    </recommendedName>
</protein>
<sequence>MSDQHSGNDVTEHDEQPTNRRRTIAIITGAVVAVAAIGLVLLWTLRDQPADESAAQPDQSTSRDAPTSSVAAEGLAPEQAVAGAREALTEYLRINDEVLQDPEGNLRGIERVAVGSALDEVSGNKQEFSDSRMSQDGSVTLAGADPQETKVDAEPPEVTLRACIDSTDIDVLDESGEPVQRPKSAASKVAHLYTVRLDGGAWKVTNHTFPSQTTC</sequence>
<evidence type="ECO:0000256" key="1">
    <source>
        <dbReference type="SAM" id="MobiDB-lite"/>
    </source>
</evidence>
<gene>
    <name evidence="3" type="ORF">EV191_101436</name>
</gene>
<feature type="transmembrane region" description="Helical" evidence="2">
    <location>
        <begin position="24"/>
        <end position="45"/>
    </location>
</feature>
<name>A0A4R2R1V6_9PSEU</name>
<keyword evidence="2" id="KW-0472">Membrane</keyword>
<feature type="region of interest" description="Disordered" evidence="1">
    <location>
        <begin position="52"/>
        <end position="78"/>
    </location>
</feature>
<evidence type="ECO:0000313" key="3">
    <source>
        <dbReference type="EMBL" id="TCP56493.1"/>
    </source>
</evidence>
<evidence type="ECO:0000256" key="2">
    <source>
        <dbReference type="SAM" id="Phobius"/>
    </source>
</evidence>
<evidence type="ECO:0000313" key="4">
    <source>
        <dbReference type="Proteomes" id="UP000294911"/>
    </source>
</evidence>